<dbReference type="AlphaFoldDB" id="A0A3M7QY56"/>
<gene>
    <name evidence="2" type="ORF">BpHYR1_007122</name>
</gene>
<evidence type="ECO:0000256" key="1">
    <source>
        <dbReference type="SAM" id="MobiDB-lite"/>
    </source>
</evidence>
<comment type="caution">
    <text evidence="2">The sequence shown here is derived from an EMBL/GenBank/DDBJ whole genome shotgun (WGS) entry which is preliminary data.</text>
</comment>
<feature type="region of interest" description="Disordered" evidence="1">
    <location>
        <begin position="1"/>
        <end position="37"/>
    </location>
</feature>
<name>A0A3M7QY56_BRAPC</name>
<proteinExistence type="predicted"/>
<dbReference type="EMBL" id="REGN01004826">
    <property type="protein sequence ID" value="RNA16031.1"/>
    <property type="molecule type" value="Genomic_DNA"/>
</dbReference>
<accession>A0A3M7QY56</accession>
<sequence>MESFSNALCQKNHKQAPSDKTASAIPDSHANHLGRHKRTGKIIEKEIVNTCDGIIFHLVQDDI</sequence>
<reference evidence="2 3" key="1">
    <citation type="journal article" date="2018" name="Sci. Rep.">
        <title>Genomic signatures of local adaptation to the degree of environmental predictability in rotifers.</title>
        <authorList>
            <person name="Franch-Gras L."/>
            <person name="Hahn C."/>
            <person name="Garcia-Roger E.M."/>
            <person name="Carmona M.J."/>
            <person name="Serra M."/>
            <person name="Gomez A."/>
        </authorList>
    </citation>
    <scope>NUCLEOTIDE SEQUENCE [LARGE SCALE GENOMIC DNA]</scope>
    <source>
        <strain evidence="2">HYR1</strain>
    </source>
</reference>
<dbReference type="Proteomes" id="UP000276133">
    <property type="component" value="Unassembled WGS sequence"/>
</dbReference>
<organism evidence="2 3">
    <name type="scientific">Brachionus plicatilis</name>
    <name type="common">Marine rotifer</name>
    <name type="synonym">Brachionus muelleri</name>
    <dbReference type="NCBI Taxonomy" id="10195"/>
    <lineage>
        <taxon>Eukaryota</taxon>
        <taxon>Metazoa</taxon>
        <taxon>Spiralia</taxon>
        <taxon>Gnathifera</taxon>
        <taxon>Rotifera</taxon>
        <taxon>Eurotatoria</taxon>
        <taxon>Monogononta</taxon>
        <taxon>Pseudotrocha</taxon>
        <taxon>Ploima</taxon>
        <taxon>Brachionidae</taxon>
        <taxon>Brachionus</taxon>
    </lineage>
</organism>
<keyword evidence="3" id="KW-1185">Reference proteome</keyword>
<evidence type="ECO:0000313" key="2">
    <source>
        <dbReference type="EMBL" id="RNA16031.1"/>
    </source>
</evidence>
<protein>
    <submittedName>
        <fullName evidence="2">Uncharacterized protein</fullName>
    </submittedName>
</protein>
<evidence type="ECO:0000313" key="3">
    <source>
        <dbReference type="Proteomes" id="UP000276133"/>
    </source>
</evidence>